<feature type="region of interest" description="Disordered" evidence="1">
    <location>
        <begin position="555"/>
        <end position="605"/>
    </location>
</feature>
<evidence type="ECO:0000256" key="1">
    <source>
        <dbReference type="SAM" id="MobiDB-lite"/>
    </source>
</evidence>
<dbReference type="Gene3D" id="2.60.40.1120">
    <property type="entry name" value="Carboxypeptidase-like, regulatory domain"/>
    <property type="match status" value="2"/>
</dbReference>
<sequence>MKGVHVIAITLILLFSGLVSASEYWVGFYGTPGHDALESVSIMPNGDIVAVGKVSFNGTTAPWAIRVDRYGEVLWSKYYPIPGAEGEFEALAVDEEGNIIAVGLLRKEAGSALTTDILVVKLDGNGEVLWARAYDGGPNEIGKSIKVVGNAIFVGGCTSIGDVPTAWILRLNPYGSVVWARAYSGPYPTFKPFLALNGSEILALGVLETGHPAVLRLNPLSGGIIDATEYTGLSTSSPIIAVGDGQYFLLNGNGTCLTVLQQGEEWTCYKPGFEGIDVSAAEYGAGVLYALSTAKPWSGINFYVLGLEGETVRLSRAYRLSDLDVPGSLAVSGDSLVVVGSTERFSSTVNTEGFIMRLPLNGAIKGYETKDVNPSVFTGSSSARKAEVSSESLLPRIYELEVEERDAPPVGFLRITTEGTEEPTMLYVDGKFWALFGGEGVFALAPGTHEVKLAAEGYYPYETTVSIEAGKETAIRAELERKIEYGTLVISSTPSSAAVYLNGTLVGWTPLTMNLTPGRYTLEVVKEGYEPYKGTIEVSANKETTIAVELEEVKTTTTSTVSTTTTTSAAPTTSSTQPLTTTSTSPQSESKTSTSKAGEITSTTKKGGICGPGTVLLLPIISPLLVRRLRRGRR</sequence>
<dbReference type="PATRIC" id="fig|1432656.3.peg.2028"/>
<dbReference type="STRING" id="1432656.X802_10380"/>
<protein>
    <submittedName>
        <fullName evidence="3">Amylopullulanase</fullName>
    </submittedName>
</protein>
<feature type="domain" description="PEGA" evidence="2">
    <location>
        <begin position="486"/>
        <end position="552"/>
    </location>
</feature>
<evidence type="ECO:0000313" key="4">
    <source>
        <dbReference type="Proteomes" id="UP000062043"/>
    </source>
</evidence>
<reference evidence="3 4" key="1">
    <citation type="submission" date="2014-01" db="EMBL/GenBank/DDBJ databases">
        <title>Genome sequencing of Thermococcus guaymasensis.</title>
        <authorList>
            <person name="Zhang X."/>
            <person name="Alvare G."/>
            <person name="Fristensky B."/>
            <person name="Chen L."/>
            <person name="Suen T."/>
            <person name="Chen Q."/>
            <person name="Ma K."/>
        </authorList>
    </citation>
    <scope>NUCLEOTIDE SEQUENCE [LARGE SCALE GENOMIC DNA]</scope>
    <source>
        <strain evidence="3 4">DSM 11113</strain>
    </source>
</reference>
<keyword evidence="4" id="KW-1185">Reference proteome</keyword>
<dbReference type="KEGG" id="tgy:X802_10380"/>
<organism evidence="3 4">
    <name type="scientific">Thermococcus guaymasensis DSM 11113</name>
    <dbReference type="NCBI Taxonomy" id="1432656"/>
    <lineage>
        <taxon>Archaea</taxon>
        <taxon>Methanobacteriati</taxon>
        <taxon>Methanobacteriota</taxon>
        <taxon>Thermococci</taxon>
        <taxon>Thermococcales</taxon>
        <taxon>Thermococcaceae</taxon>
        <taxon>Thermococcus</taxon>
    </lineage>
</organism>
<feature type="compositionally biased region" description="Low complexity" evidence="1">
    <location>
        <begin position="555"/>
        <end position="595"/>
    </location>
</feature>
<dbReference type="Proteomes" id="UP000062043">
    <property type="component" value="Chromosome"/>
</dbReference>
<dbReference type="SUPFAM" id="SSF63829">
    <property type="entry name" value="Calcium-dependent phosphotriesterase"/>
    <property type="match status" value="1"/>
</dbReference>
<accession>A0A0X1KMK0</accession>
<evidence type="ECO:0000259" key="2">
    <source>
        <dbReference type="Pfam" id="PF08308"/>
    </source>
</evidence>
<dbReference type="Pfam" id="PF08308">
    <property type="entry name" value="PEGA"/>
    <property type="match status" value="2"/>
</dbReference>
<proteinExistence type="predicted"/>
<dbReference type="AlphaFoldDB" id="A0A0X1KMK0"/>
<dbReference type="PANTHER" id="PTHR42754:SF1">
    <property type="entry name" value="LIPOPROTEIN"/>
    <property type="match status" value="1"/>
</dbReference>
<dbReference type="EMBL" id="CP007140">
    <property type="protein sequence ID" value="AJC72511.1"/>
    <property type="molecule type" value="Genomic_DNA"/>
</dbReference>
<dbReference type="InterPro" id="IPR013229">
    <property type="entry name" value="PEGA"/>
</dbReference>
<gene>
    <name evidence="3" type="ORF">X802_10380</name>
</gene>
<dbReference type="OrthoDB" id="98274at2157"/>
<feature type="domain" description="PEGA" evidence="2">
    <location>
        <begin position="444"/>
        <end position="482"/>
    </location>
</feature>
<name>A0A0X1KMK0_9EURY</name>
<evidence type="ECO:0000313" key="3">
    <source>
        <dbReference type="EMBL" id="AJC72511.1"/>
    </source>
</evidence>
<dbReference type="PANTHER" id="PTHR42754">
    <property type="entry name" value="ENDOGLUCANASE"/>
    <property type="match status" value="1"/>
</dbReference>